<keyword evidence="3" id="KW-1185">Reference proteome</keyword>
<keyword evidence="1" id="KW-0732">Signal</keyword>
<accession>A0A9E6RBD1</accession>
<sequence length="87" mass="9436">MKTLILSTAMIMGLGAAAPAMAQSVYIGPGGGGDRGDCRMVEKKVVKNNKTVITKERQCDGDRRVYREGGDRYVERRDSGPGVYIGR</sequence>
<name>A0A9E6RBD1_9HYPH</name>
<organism evidence="2 3">
    <name type="scientific">Chenggangzhangella methanolivorans</name>
    <dbReference type="NCBI Taxonomy" id="1437009"/>
    <lineage>
        <taxon>Bacteria</taxon>
        <taxon>Pseudomonadati</taxon>
        <taxon>Pseudomonadota</taxon>
        <taxon>Alphaproteobacteria</taxon>
        <taxon>Hyphomicrobiales</taxon>
        <taxon>Methylopilaceae</taxon>
        <taxon>Chenggangzhangella</taxon>
    </lineage>
</organism>
<dbReference type="KEGG" id="cmet:K6K41_09635"/>
<reference evidence="2" key="1">
    <citation type="submission" date="2021-08" db="EMBL/GenBank/DDBJ databases">
        <authorList>
            <person name="Zhang H."/>
            <person name="Xu M."/>
            <person name="Yu Z."/>
            <person name="Yang L."/>
            <person name="Cai Y."/>
        </authorList>
    </citation>
    <scope>NUCLEOTIDE SEQUENCE</scope>
    <source>
        <strain evidence="2">CHL1</strain>
    </source>
</reference>
<dbReference type="EMBL" id="CP081869">
    <property type="protein sequence ID" value="QZO01631.1"/>
    <property type="molecule type" value="Genomic_DNA"/>
</dbReference>
<feature type="signal peptide" evidence="1">
    <location>
        <begin position="1"/>
        <end position="22"/>
    </location>
</feature>
<dbReference type="AlphaFoldDB" id="A0A9E6RBD1"/>
<evidence type="ECO:0000313" key="3">
    <source>
        <dbReference type="Proteomes" id="UP000825701"/>
    </source>
</evidence>
<proteinExistence type="predicted"/>
<gene>
    <name evidence="2" type="ORF">K6K41_09635</name>
</gene>
<evidence type="ECO:0000313" key="2">
    <source>
        <dbReference type="EMBL" id="QZO01631.1"/>
    </source>
</evidence>
<protein>
    <submittedName>
        <fullName evidence="2">Uncharacterized protein</fullName>
    </submittedName>
</protein>
<evidence type="ECO:0000256" key="1">
    <source>
        <dbReference type="SAM" id="SignalP"/>
    </source>
</evidence>
<dbReference type="Proteomes" id="UP000825701">
    <property type="component" value="Chromosome"/>
</dbReference>
<feature type="chain" id="PRO_5038418859" evidence="1">
    <location>
        <begin position="23"/>
        <end position="87"/>
    </location>
</feature>
<dbReference type="RefSeq" id="WP_261404930.1">
    <property type="nucleotide sequence ID" value="NZ_CP081869.1"/>
</dbReference>